<dbReference type="InterPro" id="IPR027267">
    <property type="entry name" value="AH/BAR_dom_sf"/>
</dbReference>
<dbReference type="InterPro" id="IPR045258">
    <property type="entry name" value="ACAP1/2/3-like"/>
</dbReference>
<dbReference type="CDD" id="cd08204">
    <property type="entry name" value="ArfGap"/>
    <property type="match status" value="1"/>
</dbReference>
<keyword evidence="2 4" id="KW-0863">Zinc-finger</keyword>
<dbReference type="InterPro" id="IPR038508">
    <property type="entry name" value="ArfGAP_dom_sf"/>
</dbReference>
<keyword evidence="1 5" id="KW-0479">Metal-binding</keyword>
<dbReference type="GO" id="GO:0006891">
    <property type="term" value="P:intra-Golgi vesicle-mediated transport"/>
    <property type="evidence" value="ECO:0007669"/>
    <property type="project" value="TreeGrafter"/>
</dbReference>
<dbReference type="PROSITE" id="PS50003">
    <property type="entry name" value="PH_DOMAIN"/>
    <property type="match status" value="1"/>
</dbReference>
<dbReference type="PANTHER" id="PTHR23180:SF160">
    <property type="entry name" value="ADP-RIBOSYLATION FACTOR GTPASE-ACTIVATING PROTEIN EFFECTOR PROTEIN 1"/>
    <property type="match status" value="1"/>
</dbReference>
<dbReference type="eggNOG" id="KOG0521">
    <property type="taxonomic scope" value="Eukaryota"/>
</dbReference>
<dbReference type="CDD" id="cd07608">
    <property type="entry name" value="BAR_ArfGAP_fungi"/>
    <property type="match status" value="1"/>
</dbReference>
<dbReference type="InterPro" id="IPR001849">
    <property type="entry name" value="PH_domain"/>
</dbReference>
<feature type="domain" description="Arf-GAP" evidence="7">
    <location>
        <begin position="688"/>
        <end position="812"/>
    </location>
</feature>
<dbReference type="InterPro" id="IPR011993">
    <property type="entry name" value="PH-like_dom_sf"/>
</dbReference>
<evidence type="ECO:0000313" key="9">
    <source>
        <dbReference type="Proteomes" id="UP000005018"/>
    </source>
</evidence>
<dbReference type="SMART" id="SM00105">
    <property type="entry name" value="ArfGap"/>
    <property type="match status" value="1"/>
</dbReference>
<evidence type="ECO:0000256" key="1">
    <source>
        <dbReference type="ARBA" id="ARBA00022723"/>
    </source>
</evidence>
<dbReference type="GO" id="GO:0005768">
    <property type="term" value="C:endosome"/>
    <property type="evidence" value="ECO:0007669"/>
    <property type="project" value="TreeGrafter"/>
</dbReference>
<evidence type="ECO:0000259" key="6">
    <source>
        <dbReference type="PROSITE" id="PS50003"/>
    </source>
</evidence>
<dbReference type="GO" id="GO:0005802">
    <property type="term" value="C:trans-Golgi network"/>
    <property type="evidence" value="ECO:0007669"/>
    <property type="project" value="TreeGrafter"/>
</dbReference>
<dbReference type="Pfam" id="PF16746">
    <property type="entry name" value="BAR_3"/>
    <property type="match status" value="1"/>
</dbReference>
<gene>
    <name evidence="8" type="ORF">CORT_0B09940</name>
</gene>
<keyword evidence="5" id="KW-0963">Cytoplasm</keyword>
<dbReference type="RefSeq" id="XP_003868133.1">
    <property type="nucleotide sequence ID" value="XM_003868085.1"/>
</dbReference>
<dbReference type="GO" id="GO:0005096">
    <property type="term" value="F:GTPase activator activity"/>
    <property type="evidence" value="ECO:0007669"/>
    <property type="project" value="UniProtKB-KW"/>
</dbReference>
<dbReference type="PROSITE" id="PS50115">
    <property type="entry name" value="ARFGAP"/>
    <property type="match status" value="1"/>
</dbReference>
<comment type="subcellular location">
    <subcellularLocation>
        <location evidence="5">Cytoplasm</location>
    </subcellularLocation>
</comment>
<evidence type="ECO:0000256" key="4">
    <source>
        <dbReference type="PROSITE-ProRule" id="PRU00288"/>
    </source>
</evidence>
<feature type="domain" description="PH" evidence="6">
    <location>
        <begin position="532"/>
        <end position="630"/>
    </location>
</feature>
<protein>
    <recommendedName>
        <fullName evidence="5">ADP-ribosylation factor GTPase-activating protein</fullName>
    </recommendedName>
</protein>
<evidence type="ECO:0000313" key="8">
    <source>
        <dbReference type="EMBL" id="CCG22698.1"/>
    </source>
</evidence>
<dbReference type="SUPFAM" id="SSF50729">
    <property type="entry name" value="PH domain-like"/>
    <property type="match status" value="1"/>
</dbReference>
<dbReference type="Gene3D" id="1.20.1270.60">
    <property type="entry name" value="Arfaptin homology (AH) domain/BAR domain"/>
    <property type="match status" value="1"/>
</dbReference>
<keyword evidence="5" id="KW-0040">ANK repeat</keyword>
<dbReference type="EMBL" id="HE681720">
    <property type="protein sequence ID" value="CCG22698.1"/>
    <property type="molecule type" value="Genomic_DNA"/>
</dbReference>
<proteinExistence type="predicted"/>
<evidence type="ECO:0000259" key="7">
    <source>
        <dbReference type="PROSITE" id="PS50115"/>
    </source>
</evidence>
<dbReference type="Pfam" id="PF00169">
    <property type="entry name" value="PH"/>
    <property type="match status" value="1"/>
</dbReference>
<keyword evidence="9" id="KW-1185">Reference proteome</keyword>
<keyword evidence="3 5" id="KW-0862">Zinc</keyword>
<dbReference type="Gene3D" id="2.30.29.30">
    <property type="entry name" value="Pleckstrin-homology domain (PH domain)/Phosphotyrosine-binding domain (PTB)"/>
    <property type="match status" value="1"/>
</dbReference>
<comment type="function">
    <text evidence="5">GTPase-activating protein for the ADP ribosylation factor family.</text>
</comment>
<dbReference type="Pfam" id="PF01412">
    <property type="entry name" value="ArfGap"/>
    <property type="match status" value="1"/>
</dbReference>
<dbReference type="SUPFAM" id="SSF57863">
    <property type="entry name" value="ArfGap/RecO-like zinc finger"/>
    <property type="match status" value="1"/>
</dbReference>
<organism evidence="8 9">
    <name type="scientific">Candida orthopsilosis (strain 90-125)</name>
    <name type="common">Yeast</name>
    <dbReference type="NCBI Taxonomy" id="1136231"/>
    <lineage>
        <taxon>Eukaryota</taxon>
        <taxon>Fungi</taxon>
        <taxon>Dikarya</taxon>
        <taxon>Ascomycota</taxon>
        <taxon>Saccharomycotina</taxon>
        <taxon>Pichiomycetes</taxon>
        <taxon>Debaryomycetaceae</taxon>
        <taxon>Candida/Lodderomyces clade</taxon>
        <taxon>Candida</taxon>
    </lineage>
</organism>
<dbReference type="InterPro" id="IPR037278">
    <property type="entry name" value="ARFGAP/RecO"/>
</dbReference>
<dbReference type="GO" id="GO:0008270">
    <property type="term" value="F:zinc ion binding"/>
    <property type="evidence" value="ECO:0007669"/>
    <property type="project" value="UniProtKB-KW"/>
</dbReference>
<dbReference type="GeneID" id="14538984"/>
<dbReference type="SMART" id="SM00233">
    <property type="entry name" value="PH"/>
    <property type="match status" value="1"/>
</dbReference>
<dbReference type="AlphaFoldDB" id="H8X0I6"/>
<accession>H8X0I6</accession>
<evidence type="ECO:0000256" key="2">
    <source>
        <dbReference type="ARBA" id="ARBA00022771"/>
    </source>
</evidence>
<dbReference type="SUPFAM" id="SSF103657">
    <property type="entry name" value="BAR/IMD domain-like"/>
    <property type="match status" value="1"/>
</dbReference>
<dbReference type="InterPro" id="IPR004148">
    <property type="entry name" value="BAR_dom"/>
</dbReference>
<keyword evidence="5" id="KW-0677">Repeat</keyword>
<dbReference type="HOGENOM" id="CLU_316862_0_0_1"/>
<keyword evidence="5" id="KW-0343">GTPase activation</keyword>
<dbReference type="KEGG" id="cot:CORT_0B09940"/>
<dbReference type="PANTHER" id="PTHR23180">
    <property type="entry name" value="CENTAURIN/ARF"/>
    <property type="match status" value="1"/>
</dbReference>
<name>H8X0I6_CANO9</name>
<reference evidence="8 9" key="1">
    <citation type="journal article" date="2012" name="PLoS ONE">
        <title>Sequence and analysis of the genome of the pathogenic yeast Candida orthopsilosis.</title>
        <authorList>
            <person name="Riccombeni A."/>
            <person name="Vidanes G."/>
            <person name="Proux-Wera E."/>
            <person name="Wolfe K.H."/>
            <person name="Butler G."/>
        </authorList>
    </citation>
    <scope>NUCLEOTIDE SEQUENCE [LARGE SCALE GENOMIC DNA]</scope>
    <source>
        <strain evidence="8 9">Co 90-125</strain>
    </source>
</reference>
<dbReference type="Proteomes" id="UP000005018">
    <property type="component" value="Chromosome 2"/>
</dbReference>
<dbReference type="OrthoDB" id="10266696at2759"/>
<dbReference type="InterPro" id="IPR001164">
    <property type="entry name" value="ArfGAP_dom"/>
</dbReference>
<sequence length="920" mass="105478">MDYLSKISFPYYQIPHTNVSLNKLFFTNQDDSETIRISLSENKSVGEICHQGSKGKDPTSYIENVDGDDKYSFPLLIKVDSKFNKFKLHVSIKPTSGFRDRNLLIVKSTGVENVSAMRELASDAIGSTVDVSKLLCKSLPIEDGVPEFQKLIINDSFDSKTMNDKRVSVSLWDHDPNSDEYNYLLHFSVWIDKTIPEESRENKTKSFEVKHEPKSYSLGDFRREFCFSIEDGPEFRKHLSSLEESVPKMRGHYLTLIEDFRVLESSVRRLTSSKTKIIEGINRIISLNSHLVDAFGFKREFQHTFLRLFDPFEKNINFFFDSVCDNKALTKIMDNIPLPQLETTSQSELLQMKKQFEADSKEYYAWMNKYLANEKERPDSKLLSKRKKFELSKFDYLNQLSKVTNNQYANNLAERLFKFVNLPYNESHPKLLNFKMFSDSANFDLIETNYQIYLFALTRFNSEKYQLRQKIEACQSNEELTTLIRNNNLSYSGSKNSTDSNDRNIDEFVVTKENFDLIFSDVHPPSESHSSDSDISGILFALSGQKNSGWHKEWVVLKDGQLTEYSDWRKGKSPISDPIEIALSSVKAVNHYKRQYCFEILTSSGAKHVFQAFDNDDRNKWVRALHNAGQLVDTKRLEQRFGTTHKKGKKNLGKVLTDFTTKPVVPGNSYDKSVSPVSIVSKDPFSENSYLNFVRSIPDSDNDMCVDCKSTESVEWVSINSLICMCVNCASCHRNIGSHISKVRSLTLDNFSKETEMLLRFVNNRQINAFMEENLTAPRIHAGTDHETRLHFIRNKYVKKKYSAVLPDVNNLLIKSIQQIQVQGEIKAILCGADVNSNIQIKSSNHNENTVVSIFEYSLRKFIEVDTDNAKQKCFILSELLVLNGCTNFGGVKVADTSVGLSEEACDYWRHKSVILNGSS</sequence>
<evidence type="ECO:0000256" key="5">
    <source>
        <dbReference type="RuleBase" id="RU369028"/>
    </source>
</evidence>
<dbReference type="Gene3D" id="1.10.220.150">
    <property type="entry name" value="Arf GTPase activating protein"/>
    <property type="match status" value="1"/>
</dbReference>
<evidence type="ECO:0000256" key="3">
    <source>
        <dbReference type="ARBA" id="ARBA00022833"/>
    </source>
</evidence>